<keyword evidence="3" id="KW-1185">Reference proteome</keyword>
<accession>A0ABR2JPY8</accession>
<proteinExistence type="predicted"/>
<dbReference type="InterPro" id="IPR001375">
    <property type="entry name" value="Peptidase_S9_cat"/>
</dbReference>
<dbReference type="Proteomes" id="UP001470230">
    <property type="component" value="Unassembled WGS sequence"/>
</dbReference>
<dbReference type="InterPro" id="IPR029058">
    <property type="entry name" value="AB_hydrolase_fold"/>
</dbReference>
<evidence type="ECO:0000313" key="3">
    <source>
        <dbReference type="Proteomes" id="UP001470230"/>
    </source>
</evidence>
<dbReference type="PANTHER" id="PTHR43358:SF4">
    <property type="entry name" value="ALPHA_BETA HYDROLASE FOLD-1 DOMAIN-CONTAINING PROTEIN"/>
    <property type="match status" value="1"/>
</dbReference>
<dbReference type="Pfam" id="PF00326">
    <property type="entry name" value="Peptidase_S9"/>
    <property type="match status" value="1"/>
</dbReference>
<feature type="domain" description="Peptidase S9 prolyl oligopeptidase catalytic" evidence="1">
    <location>
        <begin position="114"/>
        <end position="270"/>
    </location>
</feature>
<dbReference type="InterPro" id="IPR052920">
    <property type="entry name" value="DNA-binding_regulatory"/>
</dbReference>
<comment type="caution">
    <text evidence="2">The sequence shown here is derived from an EMBL/GenBank/DDBJ whole genome shotgun (WGS) entry which is preliminary data.</text>
</comment>
<name>A0ABR2JPY8_9EUKA</name>
<gene>
    <name evidence="2" type="ORF">M9Y10_003487</name>
</gene>
<dbReference type="SUPFAM" id="SSF53474">
    <property type="entry name" value="alpha/beta-Hydrolases"/>
    <property type="match status" value="1"/>
</dbReference>
<dbReference type="EMBL" id="JAPFFF010000010">
    <property type="protein sequence ID" value="KAK8880797.1"/>
    <property type="molecule type" value="Genomic_DNA"/>
</dbReference>
<evidence type="ECO:0000313" key="2">
    <source>
        <dbReference type="EMBL" id="KAK8880797.1"/>
    </source>
</evidence>
<protein>
    <recommendedName>
        <fullName evidence="1">Peptidase S9 prolyl oligopeptidase catalytic domain-containing protein</fullName>
    </recommendedName>
</protein>
<evidence type="ECO:0000259" key="1">
    <source>
        <dbReference type="Pfam" id="PF00326"/>
    </source>
</evidence>
<reference evidence="2 3" key="1">
    <citation type="submission" date="2024-04" db="EMBL/GenBank/DDBJ databases">
        <title>Tritrichomonas musculus Genome.</title>
        <authorList>
            <person name="Alves-Ferreira E."/>
            <person name="Grigg M."/>
            <person name="Lorenzi H."/>
            <person name="Galac M."/>
        </authorList>
    </citation>
    <scope>NUCLEOTIDE SEQUENCE [LARGE SCALE GENOMIC DNA]</scope>
    <source>
        <strain evidence="2 3">EAF2021</strain>
    </source>
</reference>
<organism evidence="2 3">
    <name type="scientific">Tritrichomonas musculus</name>
    <dbReference type="NCBI Taxonomy" id="1915356"/>
    <lineage>
        <taxon>Eukaryota</taxon>
        <taxon>Metamonada</taxon>
        <taxon>Parabasalia</taxon>
        <taxon>Tritrichomonadida</taxon>
        <taxon>Tritrichomonadidae</taxon>
        <taxon>Tritrichomonas</taxon>
    </lineage>
</organism>
<dbReference type="Gene3D" id="3.40.50.1820">
    <property type="entry name" value="alpha/beta hydrolase"/>
    <property type="match status" value="1"/>
</dbReference>
<sequence>MSKYVQMGFEAICRPPRANYDDDEVPNFIFIANYGEVARVPVTFPNSRGCNIVGSYYPPNGEIAEKSCIIYLHGNASCQLEGTFLVPIYCPAGVSVLCFDFSGCGKSEGEYISLGYYEKDDVLCAISFLRARFGVGKIALWGRSMGAATTFFVTDEEPTIACAIADSPFCSLSQLIIDLGLKYKVPGCLTSTGIKIVSSTVKSRAKFDIANVEPIKHATRSFAPIFIIHGQNDSFIPYHHSELLLQAYAGEEKQLTVVPGADHNTARPADVIVNAVMFIARILDAPVVIDDVSNVMDSSYRHYENAEDMLRHMGDIE</sequence>
<dbReference type="PANTHER" id="PTHR43358">
    <property type="entry name" value="ALPHA/BETA-HYDROLASE"/>
    <property type="match status" value="1"/>
</dbReference>